<feature type="domain" description="DUF6729" evidence="2">
    <location>
        <begin position="165"/>
        <end position="389"/>
    </location>
</feature>
<reference evidence="3 4" key="1">
    <citation type="submission" date="2020-02" db="EMBL/GenBank/DDBJ databases">
        <title>A chromosome-scale genome assembly of the black bullhead catfish (Ameiurus melas).</title>
        <authorList>
            <person name="Wen M."/>
            <person name="Zham M."/>
            <person name="Cabau C."/>
            <person name="Klopp C."/>
            <person name="Donnadieu C."/>
            <person name="Roques C."/>
            <person name="Bouchez O."/>
            <person name="Lampietro C."/>
            <person name="Jouanno E."/>
            <person name="Herpin A."/>
            <person name="Louis A."/>
            <person name="Berthelot C."/>
            <person name="Parey E."/>
            <person name="Roest-Crollius H."/>
            <person name="Braasch I."/>
            <person name="Postlethwait J."/>
            <person name="Robinson-Rechavi M."/>
            <person name="Echchiki A."/>
            <person name="Begum T."/>
            <person name="Montfort J."/>
            <person name="Schartl M."/>
            <person name="Bobe J."/>
            <person name="Guiguen Y."/>
        </authorList>
    </citation>
    <scope>NUCLEOTIDE SEQUENCE [LARGE SCALE GENOMIC DNA]</scope>
    <source>
        <strain evidence="3">M_S1</strain>
        <tissue evidence="3">Blood</tissue>
    </source>
</reference>
<name>A0A7J6AC09_AMEME</name>
<comment type="caution">
    <text evidence="3">The sequence shown here is derived from an EMBL/GenBank/DDBJ whole genome shotgun (WGS) entry which is preliminary data.</text>
</comment>
<organism evidence="3 4">
    <name type="scientific">Ameiurus melas</name>
    <name type="common">Black bullhead</name>
    <name type="synonym">Silurus melas</name>
    <dbReference type="NCBI Taxonomy" id="219545"/>
    <lineage>
        <taxon>Eukaryota</taxon>
        <taxon>Metazoa</taxon>
        <taxon>Chordata</taxon>
        <taxon>Craniata</taxon>
        <taxon>Vertebrata</taxon>
        <taxon>Euteleostomi</taxon>
        <taxon>Actinopterygii</taxon>
        <taxon>Neopterygii</taxon>
        <taxon>Teleostei</taxon>
        <taxon>Ostariophysi</taxon>
        <taxon>Siluriformes</taxon>
        <taxon>Ictaluridae</taxon>
        <taxon>Ameiurus</taxon>
    </lineage>
</organism>
<accession>A0A7J6AC09</accession>
<feature type="region of interest" description="Disordered" evidence="1">
    <location>
        <begin position="1"/>
        <end position="30"/>
    </location>
</feature>
<evidence type="ECO:0000313" key="4">
    <source>
        <dbReference type="Proteomes" id="UP000593565"/>
    </source>
</evidence>
<dbReference type="AlphaFoldDB" id="A0A7J6AC09"/>
<evidence type="ECO:0000259" key="2">
    <source>
        <dbReference type="Pfam" id="PF20499"/>
    </source>
</evidence>
<feature type="compositionally biased region" description="Polar residues" evidence="1">
    <location>
        <begin position="1"/>
        <end position="10"/>
    </location>
</feature>
<feature type="region of interest" description="Disordered" evidence="1">
    <location>
        <begin position="686"/>
        <end position="720"/>
    </location>
</feature>
<evidence type="ECO:0000313" key="3">
    <source>
        <dbReference type="EMBL" id="KAF4080336.1"/>
    </source>
</evidence>
<feature type="compositionally biased region" description="Polar residues" evidence="1">
    <location>
        <begin position="19"/>
        <end position="30"/>
    </location>
</feature>
<gene>
    <name evidence="3" type="ORF">AMELA_G00169300</name>
</gene>
<dbReference type="EMBL" id="JAAGNN010000014">
    <property type="protein sequence ID" value="KAF4080336.1"/>
    <property type="molecule type" value="Genomic_DNA"/>
</dbReference>
<dbReference type="Proteomes" id="UP000593565">
    <property type="component" value="Unassembled WGS sequence"/>
</dbReference>
<proteinExistence type="predicted"/>
<evidence type="ECO:0000256" key="1">
    <source>
        <dbReference type="SAM" id="MobiDB-lite"/>
    </source>
</evidence>
<dbReference type="Pfam" id="PF20499">
    <property type="entry name" value="DUF6729"/>
    <property type="match status" value="1"/>
</dbReference>
<dbReference type="InterPro" id="IPR046616">
    <property type="entry name" value="DUF6729"/>
</dbReference>
<protein>
    <recommendedName>
        <fullName evidence="2">DUF6729 domain-containing protein</fullName>
    </recommendedName>
</protein>
<dbReference type="PANTHER" id="PTHR24401:SF29">
    <property type="entry name" value="SI:CH211-243P7.3-RELATED"/>
    <property type="match status" value="1"/>
</dbReference>
<sequence>MQPVPHTSTGKPPVPQFSIGKQSASQTSTRASESNVIKCGLCGKEVNVEDYTEHLPDYHTQECCDRCGANVWGALGLLQHIEKHHHLSSFADGRKTVDPTTAPPTSSFVIHPVDAQAHPSVAADTNKPIYTQGAPKSLPHTPSTTPFTLRPPEINWASFLPKQFSRVIKPADQKWISQCLYDSNGQLKQQFSHNWFHPPTPCKPTISPPDPDSYFRQRMFLWAPMRMWGIPLKCTQCDRKMHHSGIYTKVREVIDIDSRYYLIGADYPRCSKCMVPVCPWSMEILRQLDPSHRNKFPAVLITQLALDRKCVTFLKPRTVGNSSSYLQQAIHELHSEEWARRSINYLSDCELHKKRSALTKSQTVYQRPPPFCPLPLAQWFETVHANEILGHLDELKGVITSTYGRILKLDSTKKINKKLAGGVADTATWMTSIGNEFGQVLNCVLTTGEGAGLDNLCQGIVKRYRDADEPEPDVIYVDRDCCSETDMTKTGKPDVYWYDILCKYAQGKYHFTTGKKPGAKKWKAALHSVDNCPSHKQTRIYDMFGKRIPCKCGYHKWFETVHANEILGHLDELKGVITSTYGRILKLDSTKKINKKLAGGVADTATWMTSIGSVAAEYLLAQSDRGDLLVPLQHGEMGIALPEMQVESQEDETHPDVTICDPADLSFNTSYPPSCLNTHVDSFNSSSQETSVASDGSHFPDSDIEDISSGVPCPSAPDGRCDSRGVPGWEAVDNLAEYLVGLNRTITALSTTEISQIVRLYSCLHAIDQSPTKYLLKCKKKTLPGPWRASRKRSGSAPGQQAAERLFMTHGQAAQRPDVNRVSECVAMRLLKEYREPRNRPKDNKGKTFPIPQAIVMTYSHIKQLLEDCRELLDQTNLVLVTINNTTVSSWLLDRKKRTDQDSLLQGVQLPQQVNSAKDSLPNARCLPSSPVEHGHAVMEFKEPENHEGEALIRRRHCGRTGTAVSSTMHTQTGQSIYF</sequence>
<dbReference type="PANTHER" id="PTHR24401">
    <property type="entry name" value="SI:CH211-243P7.3-RELATED"/>
    <property type="match status" value="1"/>
</dbReference>
<keyword evidence="4" id="KW-1185">Reference proteome</keyword>